<evidence type="ECO:0000256" key="1">
    <source>
        <dbReference type="SAM" id="SignalP"/>
    </source>
</evidence>
<dbReference type="Gene3D" id="2.60.40.4170">
    <property type="match status" value="1"/>
</dbReference>
<keyword evidence="3" id="KW-1185">Reference proteome</keyword>
<evidence type="ECO:0008006" key="4">
    <source>
        <dbReference type="Google" id="ProtNLM"/>
    </source>
</evidence>
<keyword evidence="1" id="KW-0732">Signal</keyword>
<dbReference type="EMBL" id="MATO01000035">
    <property type="protein sequence ID" value="OCS90623.1"/>
    <property type="molecule type" value="Genomic_DNA"/>
</dbReference>
<organism evidence="2 3">
    <name type="scientific">Caryophanon latum</name>
    <dbReference type="NCBI Taxonomy" id="33977"/>
    <lineage>
        <taxon>Bacteria</taxon>
        <taxon>Bacillati</taxon>
        <taxon>Bacillota</taxon>
        <taxon>Bacilli</taxon>
        <taxon>Bacillales</taxon>
        <taxon>Caryophanaceae</taxon>
        <taxon>Caryophanon</taxon>
    </lineage>
</organism>
<feature type="chain" id="PRO_5038770243" description="DUF4352 domain-containing protein" evidence="1">
    <location>
        <begin position="22"/>
        <end position="168"/>
    </location>
</feature>
<dbReference type="AlphaFoldDB" id="A0A1C0YTZ0"/>
<name>A0A1C0YTZ0_9BACL</name>
<sequence>MKKWFIGVAAAAVVLSSCGTAEESISYTNGDEFTHEMEGVNVLLSRYSVESLTDVTEEYEQLGFAVGDIMMSAVLTVQNNTAAPIYYSPSFPLLIGNEQLMSANLSVDSVMIEPGEAAAFNEMYRIPDALYEAEQTATMQVPAAFKLPNSTSSGDALGDFGEWTLPIK</sequence>
<feature type="signal peptide" evidence="1">
    <location>
        <begin position="1"/>
        <end position="21"/>
    </location>
</feature>
<dbReference type="RefSeq" id="WP_066464487.1">
    <property type="nucleotide sequence ID" value="NZ_MATO01000035.1"/>
</dbReference>
<comment type="caution">
    <text evidence="2">The sequence shown here is derived from an EMBL/GenBank/DDBJ whole genome shotgun (WGS) entry which is preliminary data.</text>
</comment>
<gene>
    <name evidence="2" type="ORF">A6K76_10770</name>
</gene>
<protein>
    <recommendedName>
        <fullName evidence="4">DUF4352 domain-containing protein</fullName>
    </recommendedName>
</protein>
<accession>A0A1C0YTZ0</accession>
<evidence type="ECO:0000313" key="2">
    <source>
        <dbReference type="EMBL" id="OCS90623.1"/>
    </source>
</evidence>
<dbReference type="OrthoDB" id="2455725at2"/>
<evidence type="ECO:0000313" key="3">
    <source>
        <dbReference type="Proteomes" id="UP000093482"/>
    </source>
</evidence>
<dbReference type="PROSITE" id="PS51257">
    <property type="entry name" value="PROKAR_LIPOPROTEIN"/>
    <property type="match status" value="1"/>
</dbReference>
<dbReference type="Proteomes" id="UP000093482">
    <property type="component" value="Unassembled WGS sequence"/>
</dbReference>
<proteinExistence type="predicted"/>
<reference evidence="2 3" key="1">
    <citation type="submission" date="2016-07" db="EMBL/GenBank/DDBJ databases">
        <title>Caryophanon latum genome sequencing.</title>
        <authorList>
            <person name="Verma A."/>
            <person name="Pal Y."/>
            <person name="Krishnamurthi S."/>
        </authorList>
    </citation>
    <scope>NUCLEOTIDE SEQUENCE [LARGE SCALE GENOMIC DNA]</scope>
    <source>
        <strain evidence="2 3">DSM 14151</strain>
    </source>
</reference>